<sequence length="249" mass="28013">MAKTKVMERKVHTPLICPLCKTSIPQRENFAKHVADCTESRFSCQECGQTFKKNAYIQQHKRRMHEKIGSNPKTQKAEHIEVDGSPASDWDSDPGVDVTTAIAVTDTEDEDNDVDDPHDVTATDRVAEPCCSGATRSENHENDFGDIAAGRIYRKRTQPNPVRAPVKEIKLVESCVESKGRYDAPKEAAKVDEPAKEPGHVLSSDDECVTFGRHVACELQNLKHARYRRLTKLKIQEILFDIQEKCDPE</sequence>
<dbReference type="Proteomes" id="UP000828390">
    <property type="component" value="Unassembled WGS sequence"/>
</dbReference>
<dbReference type="SUPFAM" id="SSF57667">
    <property type="entry name" value="beta-beta-alpha zinc fingers"/>
    <property type="match status" value="1"/>
</dbReference>
<dbReference type="InterPro" id="IPR036236">
    <property type="entry name" value="Znf_C2H2_sf"/>
</dbReference>
<dbReference type="EMBL" id="JAIWYP010000012">
    <property type="protein sequence ID" value="KAH3727506.1"/>
    <property type="molecule type" value="Genomic_DNA"/>
</dbReference>
<dbReference type="PROSITE" id="PS50157">
    <property type="entry name" value="ZINC_FINGER_C2H2_2"/>
    <property type="match status" value="1"/>
</dbReference>
<feature type="domain" description="C2H2-type" evidence="2">
    <location>
        <begin position="42"/>
        <end position="65"/>
    </location>
</feature>
<dbReference type="GO" id="GO:0008270">
    <property type="term" value="F:zinc ion binding"/>
    <property type="evidence" value="ECO:0007669"/>
    <property type="project" value="UniProtKB-KW"/>
</dbReference>
<proteinExistence type="predicted"/>
<evidence type="ECO:0000313" key="3">
    <source>
        <dbReference type="EMBL" id="KAH3727506.1"/>
    </source>
</evidence>
<keyword evidence="1" id="KW-0479">Metal-binding</keyword>
<gene>
    <name evidence="3" type="ORF">DPMN_053445</name>
</gene>
<dbReference type="AlphaFoldDB" id="A0A9D4CNS7"/>
<name>A0A9D4CNS7_DREPO</name>
<dbReference type="Pfam" id="PF23612">
    <property type="entry name" value="zf-C2H2_ZN142"/>
    <property type="match status" value="1"/>
</dbReference>
<dbReference type="SMART" id="SM00355">
    <property type="entry name" value="ZnF_C2H2"/>
    <property type="match status" value="2"/>
</dbReference>
<keyword evidence="4" id="KW-1185">Reference proteome</keyword>
<protein>
    <recommendedName>
        <fullName evidence="2">C2H2-type domain-containing protein</fullName>
    </recommendedName>
</protein>
<evidence type="ECO:0000256" key="1">
    <source>
        <dbReference type="PROSITE-ProRule" id="PRU00042"/>
    </source>
</evidence>
<accession>A0A9D4CNS7</accession>
<keyword evidence="1" id="KW-0863">Zinc-finger</keyword>
<keyword evidence="1" id="KW-0862">Zinc</keyword>
<dbReference type="Gene3D" id="3.30.160.60">
    <property type="entry name" value="Classic Zinc Finger"/>
    <property type="match status" value="1"/>
</dbReference>
<organism evidence="3 4">
    <name type="scientific">Dreissena polymorpha</name>
    <name type="common">Zebra mussel</name>
    <name type="synonym">Mytilus polymorpha</name>
    <dbReference type="NCBI Taxonomy" id="45954"/>
    <lineage>
        <taxon>Eukaryota</taxon>
        <taxon>Metazoa</taxon>
        <taxon>Spiralia</taxon>
        <taxon>Lophotrochozoa</taxon>
        <taxon>Mollusca</taxon>
        <taxon>Bivalvia</taxon>
        <taxon>Autobranchia</taxon>
        <taxon>Heteroconchia</taxon>
        <taxon>Euheterodonta</taxon>
        <taxon>Imparidentia</taxon>
        <taxon>Neoheterodontei</taxon>
        <taxon>Myida</taxon>
        <taxon>Dreissenoidea</taxon>
        <taxon>Dreissenidae</taxon>
        <taxon>Dreissena</taxon>
    </lineage>
</organism>
<reference evidence="3" key="1">
    <citation type="journal article" date="2019" name="bioRxiv">
        <title>The Genome of the Zebra Mussel, Dreissena polymorpha: A Resource for Invasive Species Research.</title>
        <authorList>
            <person name="McCartney M.A."/>
            <person name="Auch B."/>
            <person name="Kono T."/>
            <person name="Mallez S."/>
            <person name="Zhang Y."/>
            <person name="Obille A."/>
            <person name="Becker A."/>
            <person name="Abrahante J.E."/>
            <person name="Garbe J."/>
            <person name="Badalamenti J.P."/>
            <person name="Herman A."/>
            <person name="Mangelson H."/>
            <person name="Liachko I."/>
            <person name="Sullivan S."/>
            <person name="Sone E.D."/>
            <person name="Koren S."/>
            <person name="Silverstein K.A.T."/>
            <person name="Beckman K.B."/>
            <person name="Gohl D.M."/>
        </authorList>
    </citation>
    <scope>NUCLEOTIDE SEQUENCE</scope>
    <source>
        <strain evidence="3">Duluth1</strain>
        <tissue evidence="3">Whole animal</tissue>
    </source>
</reference>
<dbReference type="InterPro" id="IPR057829">
    <property type="entry name" value="Znf_C2H2_ZN142_21/23"/>
</dbReference>
<dbReference type="PROSITE" id="PS00028">
    <property type="entry name" value="ZINC_FINGER_C2H2_1"/>
    <property type="match status" value="1"/>
</dbReference>
<evidence type="ECO:0000313" key="4">
    <source>
        <dbReference type="Proteomes" id="UP000828390"/>
    </source>
</evidence>
<evidence type="ECO:0000259" key="2">
    <source>
        <dbReference type="PROSITE" id="PS50157"/>
    </source>
</evidence>
<dbReference type="InterPro" id="IPR013087">
    <property type="entry name" value="Znf_C2H2_type"/>
</dbReference>
<comment type="caution">
    <text evidence="3">The sequence shown here is derived from an EMBL/GenBank/DDBJ whole genome shotgun (WGS) entry which is preliminary data.</text>
</comment>
<reference evidence="3" key="2">
    <citation type="submission" date="2020-11" db="EMBL/GenBank/DDBJ databases">
        <authorList>
            <person name="McCartney M.A."/>
            <person name="Auch B."/>
            <person name="Kono T."/>
            <person name="Mallez S."/>
            <person name="Becker A."/>
            <person name="Gohl D.M."/>
            <person name="Silverstein K.A.T."/>
            <person name="Koren S."/>
            <person name="Bechman K.B."/>
            <person name="Herman A."/>
            <person name="Abrahante J.E."/>
            <person name="Garbe J."/>
        </authorList>
    </citation>
    <scope>NUCLEOTIDE SEQUENCE</scope>
    <source>
        <strain evidence="3">Duluth1</strain>
        <tissue evidence="3">Whole animal</tissue>
    </source>
</reference>